<dbReference type="InterPro" id="IPR003140">
    <property type="entry name" value="PLipase/COase/thioEstase"/>
</dbReference>
<dbReference type="SUPFAM" id="SSF53474">
    <property type="entry name" value="alpha/beta-Hydrolases"/>
    <property type="match status" value="1"/>
</dbReference>
<dbReference type="STRING" id="1162668.LFE_2174"/>
<dbReference type="AlphaFoldDB" id="I0IRE8"/>
<evidence type="ECO:0000256" key="2">
    <source>
        <dbReference type="ARBA" id="ARBA00022801"/>
    </source>
</evidence>
<dbReference type="EMBL" id="AP012342">
    <property type="protein sequence ID" value="BAM07847.1"/>
    <property type="molecule type" value="Genomic_DNA"/>
</dbReference>
<keyword evidence="2" id="KW-0378">Hydrolase</keyword>
<gene>
    <name evidence="4" type="ordered locus">LFE_2174</name>
</gene>
<evidence type="ECO:0000313" key="4">
    <source>
        <dbReference type="EMBL" id="BAM07847.1"/>
    </source>
</evidence>
<evidence type="ECO:0000313" key="5">
    <source>
        <dbReference type="Proteomes" id="UP000007382"/>
    </source>
</evidence>
<proteinExistence type="inferred from homology"/>
<dbReference type="GO" id="GO:0016787">
    <property type="term" value="F:hydrolase activity"/>
    <property type="evidence" value="ECO:0007669"/>
    <property type="project" value="UniProtKB-KW"/>
</dbReference>
<dbReference type="KEGG" id="lfc:LFE_2174"/>
<dbReference type="Gene3D" id="3.40.50.1820">
    <property type="entry name" value="alpha/beta hydrolase"/>
    <property type="match status" value="1"/>
</dbReference>
<organism evidence="4 5">
    <name type="scientific">Leptospirillum ferrooxidans (strain C2-3)</name>
    <dbReference type="NCBI Taxonomy" id="1162668"/>
    <lineage>
        <taxon>Bacteria</taxon>
        <taxon>Pseudomonadati</taxon>
        <taxon>Nitrospirota</taxon>
        <taxon>Nitrospiria</taxon>
        <taxon>Nitrospirales</taxon>
        <taxon>Nitrospiraceae</taxon>
        <taxon>Leptospirillum</taxon>
    </lineage>
</organism>
<accession>I0IRE8</accession>
<dbReference type="eggNOG" id="COG0400">
    <property type="taxonomic scope" value="Bacteria"/>
</dbReference>
<dbReference type="Proteomes" id="UP000007382">
    <property type="component" value="Chromosome"/>
</dbReference>
<name>I0IRE8_LEPFC</name>
<dbReference type="Pfam" id="PF02230">
    <property type="entry name" value="Abhydrolase_2"/>
    <property type="match status" value="1"/>
</dbReference>
<reference evidence="5" key="2">
    <citation type="submission" date="2012-03" db="EMBL/GenBank/DDBJ databases">
        <title>The complete genome sequence of the pioneer microbe on fresh volcanic deposit, Leptospirillum ferrooxidans strain C2-3.</title>
        <authorList>
            <person name="Fujimura R."/>
            <person name="Sato Y."/>
            <person name="Nishizawa T."/>
            <person name="Nanba K."/>
            <person name="Oshima K."/>
            <person name="Hattori M."/>
            <person name="Kamijo T."/>
            <person name="Ohta H."/>
        </authorList>
    </citation>
    <scope>NUCLEOTIDE SEQUENCE [LARGE SCALE GENOMIC DNA]</scope>
    <source>
        <strain evidence="5">C2-3</strain>
    </source>
</reference>
<dbReference type="RefSeq" id="WP_014450330.1">
    <property type="nucleotide sequence ID" value="NC_017094.1"/>
</dbReference>
<keyword evidence="5" id="KW-1185">Reference proteome</keyword>
<dbReference type="PATRIC" id="fig|1162668.3.peg.2573"/>
<dbReference type="InterPro" id="IPR050565">
    <property type="entry name" value="LYPA1-2/EST-like"/>
</dbReference>
<protein>
    <submittedName>
        <fullName evidence="4">Putative phospholipase/carboxylesterase family protein</fullName>
    </submittedName>
</protein>
<dbReference type="HOGENOM" id="CLU_049413_3_2_0"/>
<dbReference type="InterPro" id="IPR029058">
    <property type="entry name" value="AB_hydrolase_fold"/>
</dbReference>
<dbReference type="PANTHER" id="PTHR10655">
    <property type="entry name" value="LYSOPHOSPHOLIPASE-RELATED"/>
    <property type="match status" value="1"/>
</dbReference>
<evidence type="ECO:0000256" key="1">
    <source>
        <dbReference type="ARBA" id="ARBA00006499"/>
    </source>
</evidence>
<sequence>MAFRENDQKGIDGVVERSSPGEIVASVIWLHGLGADSSDFEGIIPYLGLPSGNGARGIRFLFPNAPRMPVSVNGGMSMRAWYDVLDQRIESRADISGMKRSAHAVLSLVEGEVARGVPPSRIIVGGFSQGGLVAAFAGHLAPKPLGGVMILSSYIPAPFPIGEGQIPDRFLMAHGTLDQVVPLTLGRTSCEWLRSAGWKGEFHEYEMAHSVCVEELSEIGRWIYGVVGR</sequence>
<dbReference type="OrthoDB" id="9801763at2"/>
<dbReference type="PANTHER" id="PTHR10655:SF17">
    <property type="entry name" value="LYSOPHOSPHOLIPASE-LIKE PROTEIN 1"/>
    <property type="match status" value="1"/>
</dbReference>
<evidence type="ECO:0000259" key="3">
    <source>
        <dbReference type="Pfam" id="PF02230"/>
    </source>
</evidence>
<reference evidence="4 5" key="1">
    <citation type="journal article" date="2012" name="J. Bacteriol.">
        <title>Complete Genome Sequence of Leptospirillum ferrooxidans Strain C2-3, Isolated from a Fresh Volcanic Ash Deposit on the Island of Miyake, Japan.</title>
        <authorList>
            <person name="Fujimura R."/>
            <person name="Sato Y."/>
            <person name="Nishizawa T."/>
            <person name="Oshima K."/>
            <person name="Kim S.-W."/>
            <person name="Hattori M."/>
            <person name="Kamijo T."/>
            <person name="Ohta H."/>
        </authorList>
    </citation>
    <scope>NUCLEOTIDE SEQUENCE [LARGE SCALE GENOMIC DNA]</scope>
    <source>
        <strain evidence="4 5">C2-3</strain>
    </source>
</reference>
<feature type="domain" description="Phospholipase/carboxylesterase/thioesterase" evidence="3">
    <location>
        <begin position="25"/>
        <end position="224"/>
    </location>
</feature>
<comment type="similarity">
    <text evidence="1">Belongs to the AB hydrolase superfamily. AB hydrolase 2 family.</text>
</comment>